<feature type="domain" description="Myb-like" evidence="12">
    <location>
        <begin position="225"/>
        <end position="277"/>
    </location>
</feature>
<dbReference type="PROSITE" id="PS50090">
    <property type="entry name" value="MYB_LIKE"/>
    <property type="match status" value="4"/>
</dbReference>
<reference evidence="15" key="2">
    <citation type="submission" date="2025-08" db="UniProtKB">
        <authorList>
            <consortium name="Ensembl"/>
        </authorList>
    </citation>
    <scope>IDENTIFICATION</scope>
</reference>
<gene>
    <name evidence="15" type="primary">SNAPC4</name>
</gene>
<keyword evidence="5" id="KW-0804">Transcription</keyword>
<evidence type="ECO:0000256" key="2">
    <source>
        <dbReference type="ARBA" id="ARBA00022737"/>
    </source>
</evidence>
<evidence type="ECO:0000313" key="16">
    <source>
        <dbReference type="Proteomes" id="UP000472266"/>
    </source>
</evidence>
<evidence type="ECO:0000313" key="15">
    <source>
        <dbReference type="Ensembl" id="ENSSHBP00005021342.1"/>
    </source>
</evidence>
<feature type="domain" description="Myb-like" evidence="12">
    <location>
        <begin position="384"/>
        <end position="435"/>
    </location>
</feature>
<dbReference type="SUPFAM" id="SSF46689">
    <property type="entry name" value="Homeodomain-like"/>
    <property type="match status" value="3"/>
</dbReference>
<evidence type="ECO:0000256" key="8">
    <source>
        <dbReference type="ARBA" id="ARBA00071222"/>
    </source>
</evidence>
<keyword evidence="16" id="KW-1185">Reference proteome</keyword>
<feature type="domain" description="HTH myb-type" evidence="14">
    <location>
        <begin position="332"/>
        <end position="387"/>
    </location>
</feature>
<dbReference type="GO" id="GO:0042795">
    <property type="term" value="P:snRNA transcription by RNA polymerase II"/>
    <property type="evidence" value="ECO:0007669"/>
    <property type="project" value="TreeGrafter"/>
</dbReference>
<dbReference type="PANTHER" id="PTHR46621:SF1">
    <property type="entry name" value="SNRNA-ACTIVATING PROTEIN COMPLEX SUBUNIT 4"/>
    <property type="match status" value="1"/>
</dbReference>
<evidence type="ECO:0000256" key="1">
    <source>
        <dbReference type="ARBA" id="ARBA00022553"/>
    </source>
</evidence>
<dbReference type="InterPro" id="IPR001005">
    <property type="entry name" value="SANT/Myb"/>
</dbReference>
<feature type="domain" description="SANT" evidence="13">
    <location>
        <begin position="228"/>
        <end position="281"/>
    </location>
</feature>
<sequence>DSSDDADDDDVESSLPQDPETCLQMNHVYQEVIQEKIEEVELLLAQNKEQQKEIMCELGGPKIAKAGDGRNLPANIFLGHFMKPYFKDKTTGIGPPSNEDAKEKAAQGIKSFEQLISAKWKSREKTLLQKSVVSDRLQRLLQPKLLKMSYWNQKLEKVKTEMEKQILEKQIKEVEREIEAINQLPESDLLGNRFDEHDWEKISNIHFDGQRSPEELKKFWQNWEHPSINKKEWTEEEIERLKKIAANHGYLDWQAIAQELGTNRTPFQCLQKYQVYNKDLKRKEWTKGEDQMLLELVQEMRVGSHIPYKKIAYYMEGRDSAQLIYRWTKSVDPSLKKGPWTPEEDAMLLAAVKKYGERDWYKIRTEVPGRSDAQCRDRYLKALHCDVKKGKWSLKEEEQLIELVQKHGLGHWSKIASELPHRTGSQCLSKWKLMIGSKVLSRPTKRRHVQESSSSSETSSEDIELDLSDSSEEETATTKEECALPNIDLWVPTQTNTQESNKGRYQTPSLFCPESAKTSSSEVPSAMCAGGKDRVANQSSELNTLLRGIARPHSTDIVVRDPAEVISKVNPGILSLFSVGLEFRSEVTGKCSCCNEGQATANLSRASWPLSHCSSSQSCVQRNSRRGVPRNAVRRPLTLKARDTSAAVFEGSSPATQGALPAQVQRHKPKTVSELLREKRLRESRAKKAVQRTVFVAPQMLVSAPLIIQHPPQQIIPSAQAGSKPAAVGCTNNQVQCSQALESSLGGGFPAFVPHQITVLPVGIESGTNKLPLSTPVTCELNSTVPQQRPVNLLPTLVTPQTGSHLIPNSILPFTWVITPQALLPTAVQTVVGLPQGLPAAAVRNPSLKNRPIASKPPAVQRADSAPQPTTSRAEKTVLDLGLISLEDGRLVKEWLSGKEGVQVPSLQTRLPYLPPFLCNLRTLANLLLQKTALEEQAASLLPPGSSGDEGTGVDLHAIGELVQQKLGDNPAYLLLKARFLAAFTLPAVLANLPPPKVATTLSASRKQYEESDEEEWQSEKEVSEEESCGNELKGVQLDWAVGDEPGDKDADLLNQVRFRAFP</sequence>
<dbReference type="InterPro" id="IPR017884">
    <property type="entry name" value="SANT_dom"/>
</dbReference>
<dbReference type="Pfam" id="PF00249">
    <property type="entry name" value="Myb_DNA-binding"/>
    <property type="match status" value="2"/>
</dbReference>
<feature type="region of interest" description="Disordered" evidence="11">
    <location>
        <begin position="1"/>
        <end position="21"/>
    </location>
</feature>
<feature type="domain" description="HTH myb-type" evidence="14">
    <location>
        <begin position="388"/>
        <end position="439"/>
    </location>
</feature>
<evidence type="ECO:0000256" key="3">
    <source>
        <dbReference type="ARBA" id="ARBA00023015"/>
    </source>
</evidence>
<keyword evidence="3" id="KW-0805">Transcription regulation</keyword>
<dbReference type="FunFam" id="1.10.10.60:FF:000016">
    <property type="entry name" value="Transcriptional activator Myb isoform A"/>
    <property type="match status" value="1"/>
</dbReference>
<dbReference type="PROSITE" id="PS51294">
    <property type="entry name" value="HTH_MYB"/>
    <property type="match status" value="3"/>
</dbReference>
<accession>A0A672V210</accession>
<feature type="domain" description="SANT" evidence="13">
    <location>
        <begin position="387"/>
        <end position="436"/>
    </location>
</feature>
<dbReference type="FunFam" id="1.10.10.60:FF:000314">
    <property type="entry name" value="Small nuclear RNA-activating complex, polypeptide 4"/>
    <property type="match status" value="1"/>
</dbReference>
<reference evidence="15 16" key="1">
    <citation type="submission" date="2019-11" db="EMBL/GenBank/DDBJ databases">
        <title>Strigops habroptila (kakapo) genome, bStrHab1, primary haplotype, v2.</title>
        <authorList>
            <person name="Jarvis E.D."/>
            <person name="Howard J."/>
            <person name="Rhie A."/>
            <person name="Phillippy A."/>
            <person name="Korlach J."/>
            <person name="Digby A."/>
            <person name="Iorns D."/>
            <person name="Eason D."/>
            <person name="Robertson B."/>
            <person name="Raemaekers T."/>
            <person name="Howe K."/>
            <person name="Lewin H."/>
            <person name="Damas J."/>
            <person name="Hastie A."/>
            <person name="Tracey A."/>
            <person name="Chow W."/>
            <person name="Fedrigo O."/>
        </authorList>
    </citation>
    <scope>NUCLEOTIDE SEQUENCE [LARGE SCALE GENOMIC DNA]</scope>
</reference>
<feature type="domain" description="HTH myb-type" evidence="14">
    <location>
        <begin position="225"/>
        <end position="281"/>
    </location>
</feature>
<name>A0A672V210_STRHB</name>
<dbReference type="GeneTree" id="ENSGT00940000160404"/>
<dbReference type="Proteomes" id="UP000472266">
    <property type="component" value="Chromosome 18"/>
</dbReference>
<feature type="region of interest" description="Disordered" evidence="11">
    <location>
        <begin position="1006"/>
        <end position="1032"/>
    </location>
</feature>
<dbReference type="GO" id="GO:0000978">
    <property type="term" value="F:RNA polymerase II cis-regulatory region sequence-specific DNA binding"/>
    <property type="evidence" value="ECO:0007669"/>
    <property type="project" value="TreeGrafter"/>
</dbReference>
<evidence type="ECO:0000259" key="13">
    <source>
        <dbReference type="PROSITE" id="PS51293"/>
    </source>
</evidence>
<feature type="domain" description="Myb-like" evidence="12">
    <location>
        <begin position="279"/>
        <end position="331"/>
    </location>
</feature>
<keyword evidence="10" id="KW-0175">Coiled coil</keyword>
<dbReference type="Pfam" id="PF13921">
    <property type="entry name" value="Myb_DNA-bind_6"/>
    <property type="match status" value="1"/>
</dbReference>
<evidence type="ECO:0000256" key="7">
    <source>
        <dbReference type="ARBA" id="ARBA00025193"/>
    </source>
</evidence>
<dbReference type="CDD" id="cd00167">
    <property type="entry name" value="SANT"/>
    <property type="match status" value="5"/>
</dbReference>
<organism evidence="15 16">
    <name type="scientific">Strigops habroptila</name>
    <name type="common">Kakapo</name>
    <dbReference type="NCBI Taxonomy" id="2489341"/>
    <lineage>
        <taxon>Eukaryota</taxon>
        <taxon>Metazoa</taxon>
        <taxon>Chordata</taxon>
        <taxon>Craniata</taxon>
        <taxon>Vertebrata</taxon>
        <taxon>Euteleostomi</taxon>
        <taxon>Archelosauria</taxon>
        <taxon>Archosauria</taxon>
        <taxon>Dinosauria</taxon>
        <taxon>Saurischia</taxon>
        <taxon>Theropoda</taxon>
        <taxon>Coelurosauria</taxon>
        <taxon>Aves</taxon>
        <taxon>Neognathae</taxon>
        <taxon>Neoaves</taxon>
        <taxon>Telluraves</taxon>
        <taxon>Australaves</taxon>
        <taxon>Psittaciformes</taxon>
        <taxon>Psittacidae</taxon>
        <taxon>Strigops</taxon>
    </lineage>
</organism>
<comment type="function">
    <text evidence="7">Part of the SNAPc complex required for the transcription of both RNA polymerase II and III small-nuclear RNA genes. Binds to the proximal sequence element (PSE), a non-TATA-box basal promoter element common to these 2 types of genes. Recruits TBP and BRF2 to the U6 snRNA TATA box.</text>
</comment>
<dbReference type="GO" id="GO:0042796">
    <property type="term" value="P:snRNA transcription by RNA polymerase III"/>
    <property type="evidence" value="ECO:0007669"/>
    <property type="project" value="TreeGrafter"/>
</dbReference>
<evidence type="ECO:0000256" key="4">
    <source>
        <dbReference type="ARBA" id="ARBA00023125"/>
    </source>
</evidence>
<evidence type="ECO:0000259" key="14">
    <source>
        <dbReference type="PROSITE" id="PS51294"/>
    </source>
</evidence>
<dbReference type="Ensembl" id="ENSSHBT00005025456.1">
    <property type="protein sequence ID" value="ENSSHBP00005021342.1"/>
    <property type="gene ID" value="ENSSHBG00005018110.1"/>
</dbReference>
<feature type="domain" description="Myb-like" evidence="12">
    <location>
        <begin position="332"/>
        <end position="383"/>
    </location>
</feature>
<evidence type="ECO:0000256" key="6">
    <source>
        <dbReference type="ARBA" id="ARBA00023242"/>
    </source>
</evidence>
<feature type="region of interest" description="Disordered" evidence="11">
    <location>
        <begin position="442"/>
        <end position="479"/>
    </location>
</feature>
<keyword evidence="2" id="KW-0677">Repeat</keyword>
<dbReference type="InterPro" id="IPR009057">
    <property type="entry name" value="Homeodomain-like_sf"/>
</dbReference>
<dbReference type="GO" id="GO:0001006">
    <property type="term" value="F:RNA polymerase III type 3 promoter sequence-specific DNA binding"/>
    <property type="evidence" value="ECO:0007669"/>
    <property type="project" value="TreeGrafter"/>
</dbReference>
<dbReference type="SMART" id="SM00717">
    <property type="entry name" value="SANT"/>
    <property type="match status" value="5"/>
</dbReference>
<dbReference type="InterPro" id="IPR017930">
    <property type="entry name" value="Myb_dom"/>
</dbReference>
<dbReference type="Gene3D" id="1.10.10.60">
    <property type="entry name" value="Homeodomain-like"/>
    <property type="match status" value="4"/>
</dbReference>
<evidence type="ECO:0000256" key="11">
    <source>
        <dbReference type="SAM" id="MobiDB-lite"/>
    </source>
</evidence>
<dbReference type="FunFam" id="1.10.10.60:FF:000321">
    <property type="entry name" value="Small nuclear RNA-activating complex, polypeptide 4"/>
    <property type="match status" value="1"/>
</dbReference>
<evidence type="ECO:0000259" key="12">
    <source>
        <dbReference type="PROSITE" id="PS50090"/>
    </source>
</evidence>
<keyword evidence="1" id="KW-0597">Phosphoprotein</keyword>
<dbReference type="PROSITE" id="PS51293">
    <property type="entry name" value="SANT"/>
    <property type="match status" value="2"/>
</dbReference>
<evidence type="ECO:0000256" key="5">
    <source>
        <dbReference type="ARBA" id="ARBA00023163"/>
    </source>
</evidence>
<feature type="compositionally biased region" description="Acidic residues" evidence="11">
    <location>
        <begin position="459"/>
        <end position="475"/>
    </location>
</feature>
<feature type="region of interest" description="Disordered" evidence="11">
    <location>
        <begin position="847"/>
        <end position="874"/>
    </location>
</feature>
<protein>
    <recommendedName>
        <fullName evidence="8">snRNA-activating protein complex subunit 4</fullName>
    </recommendedName>
    <alternativeName>
        <fullName evidence="9">snRNA-activating protein complex 190 kDa subunit</fullName>
    </alternativeName>
</protein>
<keyword evidence="4" id="KW-0238">DNA-binding</keyword>
<reference evidence="15" key="3">
    <citation type="submission" date="2025-09" db="UniProtKB">
        <authorList>
            <consortium name="Ensembl"/>
        </authorList>
    </citation>
    <scope>IDENTIFICATION</scope>
</reference>
<dbReference type="AlphaFoldDB" id="A0A672V210"/>
<keyword evidence="6" id="KW-0539">Nucleus</keyword>
<dbReference type="InterPro" id="IPR051575">
    <property type="entry name" value="Myb-like_DNA-bd"/>
</dbReference>
<proteinExistence type="predicted"/>
<dbReference type="GO" id="GO:0019185">
    <property type="term" value="C:snRNA-activating protein complex"/>
    <property type="evidence" value="ECO:0007669"/>
    <property type="project" value="TreeGrafter"/>
</dbReference>
<feature type="compositionally biased region" description="Acidic residues" evidence="11">
    <location>
        <begin position="1"/>
        <end position="12"/>
    </location>
</feature>
<feature type="compositionally biased region" description="Acidic residues" evidence="11">
    <location>
        <begin position="1011"/>
        <end position="1029"/>
    </location>
</feature>
<evidence type="ECO:0000256" key="9">
    <source>
        <dbReference type="ARBA" id="ARBA00079701"/>
    </source>
</evidence>
<dbReference type="PANTHER" id="PTHR46621">
    <property type="entry name" value="SNRNA-ACTIVATING PROTEIN COMPLEX SUBUNIT 4"/>
    <property type="match status" value="1"/>
</dbReference>
<feature type="coiled-coil region" evidence="10">
    <location>
        <begin position="152"/>
        <end position="184"/>
    </location>
</feature>
<evidence type="ECO:0000256" key="10">
    <source>
        <dbReference type="SAM" id="Coils"/>
    </source>
</evidence>